<dbReference type="InterPro" id="IPR006143">
    <property type="entry name" value="RND_pump_MFP"/>
</dbReference>
<dbReference type="STRING" id="395494.Galf_1813"/>
<dbReference type="PANTHER" id="PTHR30469:SF15">
    <property type="entry name" value="HLYD FAMILY OF SECRETION PROTEINS"/>
    <property type="match status" value="1"/>
</dbReference>
<dbReference type="InterPro" id="IPR058647">
    <property type="entry name" value="BSH_CzcB-like"/>
</dbReference>
<evidence type="ECO:0000259" key="3">
    <source>
        <dbReference type="Pfam" id="PF25967"/>
    </source>
</evidence>
<accession>D9SH26</accession>
<name>D9SH26_GALCS</name>
<dbReference type="Gene3D" id="1.10.287.470">
    <property type="entry name" value="Helix hairpin bin"/>
    <property type="match status" value="1"/>
</dbReference>
<dbReference type="InterPro" id="IPR058627">
    <property type="entry name" value="MdtA-like_C"/>
</dbReference>
<keyword evidence="6" id="KW-1185">Reference proteome</keyword>
<evidence type="ECO:0000259" key="4">
    <source>
        <dbReference type="Pfam" id="PF25973"/>
    </source>
</evidence>
<dbReference type="Gene3D" id="2.40.420.20">
    <property type="match status" value="1"/>
</dbReference>
<proteinExistence type="inferred from homology"/>
<comment type="similarity">
    <text evidence="1">Belongs to the membrane fusion protein (MFP) (TC 8.A.1) family.</text>
</comment>
<dbReference type="GO" id="GO:1990281">
    <property type="term" value="C:efflux pump complex"/>
    <property type="evidence" value="ECO:0007669"/>
    <property type="project" value="TreeGrafter"/>
</dbReference>
<evidence type="ECO:0000313" key="6">
    <source>
        <dbReference type="Proteomes" id="UP000001235"/>
    </source>
</evidence>
<feature type="domain" description="Multidrug resistance protein MdtA-like C-terminal permuted SH3" evidence="3">
    <location>
        <begin position="280"/>
        <end position="337"/>
    </location>
</feature>
<dbReference type="PANTHER" id="PTHR30469">
    <property type="entry name" value="MULTIDRUG RESISTANCE PROTEIN MDTA"/>
    <property type="match status" value="1"/>
</dbReference>
<feature type="domain" description="CzcB-like barrel-sandwich hybrid" evidence="4">
    <location>
        <begin position="60"/>
        <end position="197"/>
    </location>
</feature>
<dbReference type="KEGG" id="gca:Galf_1813"/>
<evidence type="ECO:0000313" key="5">
    <source>
        <dbReference type="EMBL" id="ADL55823.1"/>
    </source>
</evidence>
<dbReference type="GO" id="GO:0015562">
    <property type="term" value="F:efflux transmembrane transporter activity"/>
    <property type="evidence" value="ECO:0007669"/>
    <property type="project" value="TreeGrafter"/>
</dbReference>
<dbReference type="InterPro" id="IPR058792">
    <property type="entry name" value="Beta-barrel_RND_2"/>
</dbReference>
<dbReference type="eggNOG" id="COG0845">
    <property type="taxonomic scope" value="Bacteria"/>
</dbReference>
<feature type="domain" description="CusB-like beta-barrel" evidence="2">
    <location>
        <begin position="207"/>
        <end position="271"/>
    </location>
</feature>
<dbReference type="Gene3D" id="2.40.30.170">
    <property type="match status" value="1"/>
</dbReference>
<dbReference type="Gene3D" id="2.40.50.100">
    <property type="match status" value="1"/>
</dbReference>
<organism evidence="5 6">
    <name type="scientific">Gallionella capsiferriformans (strain ES-2)</name>
    <name type="common">Gallionella ferruginea capsiferriformans (strain ES-2)</name>
    <dbReference type="NCBI Taxonomy" id="395494"/>
    <lineage>
        <taxon>Bacteria</taxon>
        <taxon>Pseudomonadati</taxon>
        <taxon>Pseudomonadota</taxon>
        <taxon>Betaproteobacteria</taxon>
        <taxon>Nitrosomonadales</taxon>
        <taxon>Gallionellaceae</taxon>
        <taxon>Gallionella</taxon>
    </lineage>
</organism>
<dbReference type="NCBIfam" id="TIGR01730">
    <property type="entry name" value="RND_mfp"/>
    <property type="match status" value="1"/>
</dbReference>
<dbReference type="SUPFAM" id="SSF111369">
    <property type="entry name" value="HlyD-like secretion proteins"/>
    <property type="match status" value="1"/>
</dbReference>
<protein>
    <submittedName>
        <fullName evidence="5">Efflux transporter, RND family, MFP subunit</fullName>
    </submittedName>
</protein>
<evidence type="ECO:0000256" key="1">
    <source>
        <dbReference type="ARBA" id="ARBA00009477"/>
    </source>
</evidence>
<gene>
    <name evidence="5" type="ordered locus">Galf_1813</name>
</gene>
<dbReference type="Pfam" id="PF25973">
    <property type="entry name" value="BSH_CzcB"/>
    <property type="match status" value="1"/>
</dbReference>
<dbReference type="Proteomes" id="UP000001235">
    <property type="component" value="Chromosome"/>
</dbReference>
<reference evidence="5 6" key="1">
    <citation type="submission" date="2010-08" db="EMBL/GenBank/DDBJ databases">
        <title>Complete sequence of Gallionella capsiferriformans ES-2.</title>
        <authorList>
            <consortium name="US DOE Joint Genome Institute"/>
            <person name="Lucas S."/>
            <person name="Copeland A."/>
            <person name="Lapidus A."/>
            <person name="Cheng J.-F."/>
            <person name="Bruce D."/>
            <person name="Goodwin L."/>
            <person name="Pitluck S."/>
            <person name="Chertkov O."/>
            <person name="Davenport K.W."/>
            <person name="Detter J.C."/>
            <person name="Han C."/>
            <person name="Tapia R."/>
            <person name="Land M."/>
            <person name="Hauser L."/>
            <person name="Chang Y.-J."/>
            <person name="Jeffries C."/>
            <person name="Kyrpides N."/>
            <person name="Ivanova N."/>
            <person name="Mikhailova N."/>
            <person name="Shelobolina E.S."/>
            <person name="Picardal F."/>
            <person name="Roden E."/>
            <person name="Emerson D."/>
            <person name="Woyke T."/>
        </authorList>
    </citation>
    <scope>NUCLEOTIDE SEQUENCE [LARGE SCALE GENOMIC DNA]</scope>
    <source>
        <strain evidence="5 6">ES-2</strain>
    </source>
</reference>
<sequence>MLGVVLVAGVLVLHRAPAEKGIPQSAKPALTVVTTTLKSAQWQQTLQANGSIVAWQEAIIGSEITGVRIADVRVSVGDEVVRGQVLATLANDTLQANEAESQAALRESEAVLADASANAARIRKLFESGFVSAQQAGQAVTLENTARAKLDAQRARLKVSAQRLAQQNITAPDAGVISARNATVGAITQPAAELFRLIRQGRLEWHADVTADELGLIKKGMKVELTTAQGKPVQGVVRAVSPAINQQTRYGQVLVNLPADSELVAGMFAKGVFLAGENTATVLPQSAVLLRDNSAFVFVLGADSHVAAKKIITGRRQGNLIEIVSGLSPEVQVVESGGAFLVEGDLVRVAGRAQ</sequence>
<dbReference type="HOGENOM" id="CLU_018816_1_3_4"/>
<dbReference type="EMBL" id="CP002159">
    <property type="protein sequence ID" value="ADL55823.1"/>
    <property type="molecule type" value="Genomic_DNA"/>
</dbReference>
<dbReference type="AlphaFoldDB" id="D9SH26"/>
<dbReference type="Pfam" id="PF25954">
    <property type="entry name" value="Beta-barrel_RND_2"/>
    <property type="match status" value="1"/>
</dbReference>
<evidence type="ECO:0000259" key="2">
    <source>
        <dbReference type="Pfam" id="PF25954"/>
    </source>
</evidence>
<dbReference type="Pfam" id="PF25967">
    <property type="entry name" value="RND-MFP_C"/>
    <property type="match status" value="1"/>
</dbReference>